<dbReference type="InterPro" id="IPR000326">
    <property type="entry name" value="PAP2/HPO"/>
</dbReference>
<protein>
    <recommendedName>
        <fullName evidence="1">Phosphatidic acid phosphatase type 2/haloperoxidase domain-containing protein</fullName>
    </recommendedName>
</protein>
<name>A0A508U1U2_9BRAD</name>
<dbReference type="InterPro" id="IPR036938">
    <property type="entry name" value="PAP2/HPO_sf"/>
</dbReference>
<dbReference type="Pfam" id="PF01569">
    <property type="entry name" value="PAP2"/>
    <property type="match status" value="1"/>
</dbReference>
<dbReference type="Gene3D" id="1.20.144.10">
    <property type="entry name" value="Phosphatidic acid phosphatase type 2/haloperoxidase"/>
    <property type="match status" value="1"/>
</dbReference>
<evidence type="ECO:0000259" key="1">
    <source>
        <dbReference type="SMART" id="SM00014"/>
    </source>
</evidence>
<dbReference type="Proteomes" id="UP000328092">
    <property type="component" value="Unassembled WGS sequence"/>
</dbReference>
<accession>A0A508U1U2</accession>
<proteinExistence type="predicted"/>
<comment type="caution">
    <text evidence="2">The sequence shown here is derived from an EMBL/GenBank/DDBJ whole genome shotgun (WGS) entry which is preliminary data.</text>
</comment>
<dbReference type="EMBL" id="CAADFC020000042">
    <property type="protein sequence ID" value="VIO80701.1"/>
    <property type="molecule type" value="Genomic_DNA"/>
</dbReference>
<gene>
    <name evidence="2" type="ORF">CI1B_85190</name>
</gene>
<evidence type="ECO:0000313" key="3">
    <source>
        <dbReference type="Proteomes" id="UP000328092"/>
    </source>
</evidence>
<dbReference type="AlphaFoldDB" id="A0A508U1U2"/>
<dbReference type="SMART" id="SM00014">
    <property type="entry name" value="acidPPc"/>
    <property type="match status" value="1"/>
</dbReference>
<dbReference type="SUPFAM" id="SSF48317">
    <property type="entry name" value="Acid phosphatase/Vanadium-dependent haloperoxidase"/>
    <property type="match status" value="1"/>
</dbReference>
<sequence>MFHRWPANRTHAAFCALEWTLVLKIMRNPAGIRARRHASTFPITVRPTTTDATIARAIARHTAPVPEEIARGVTWGADEKVLLVLAAAGWLASRGRSASLQCAGNHALLVAVAATLLPHGLKILFNQTRPDRLTVVGHVHGISISGKRDDAFPSGHALHMGALASAAATLPGNARRAIQALAVGLSLTRVAILAHWASDVVAGFALGVVLERLLRVWTGYPARDTPRSKAQ</sequence>
<evidence type="ECO:0000313" key="2">
    <source>
        <dbReference type="EMBL" id="VIO80701.1"/>
    </source>
</evidence>
<organism evidence="2 3">
    <name type="scientific">Bradyrhizobium ivorense</name>
    <dbReference type="NCBI Taxonomy" id="2511166"/>
    <lineage>
        <taxon>Bacteria</taxon>
        <taxon>Pseudomonadati</taxon>
        <taxon>Pseudomonadota</taxon>
        <taxon>Alphaproteobacteria</taxon>
        <taxon>Hyphomicrobiales</taxon>
        <taxon>Nitrobacteraceae</taxon>
        <taxon>Bradyrhizobium</taxon>
    </lineage>
</organism>
<keyword evidence="3" id="KW-1185">Reference proteome</keyword>
<feature type="domain" description="Phosphatidic acid phosphatase type 2/haloperoxidase" evidence="1">
    <location>
        <begin position="103"/>
        <end position="215"/>
    </location>
</feature>
<reference evidence="2" key="1">
    <citation type="submission" date="2019-02" db="EMBL/GenBank/DDBJ databases">
        <authorList>
            <person name="Pothier F.J."/>
        </authorList>
    </citation>
    <scope>NUCLEOTIDE SEQUENCE</scope>
    <source>
        <strain evidence="2">CI-1B</strain>
    </source>
</reference>